<feature type="compositionally biased region" description="Basic and acidic residues" evidence="1">
    <location>
        <begin position="108"/>
        <end position="119"/>
    </location>
</feature>
<name>A0ABU6QCV3_9FABA</name>
<feature type="region of interest" description="Disordered" evidence="1">
    <location>
        <begin position="62"/>
        <end position="130"/>
    </location>
</feature>
<evidence type="ECO:0000313" key="3">
    <source>
        <dbReference type="Proteomes" id="UP001341840"/>
    </source>
</evidence>
<gene>
    <name evidence="2" type="ORF">PIB30_031992</name>
</gene>
<comment type="caution">
    <text evidence="2">The sequence shown here is derived from an EMBL/GenBank/DDBJ whole genome shotgun (WGS) entry which is preliminary data.</text>
</comment>
<dbReference type="EMBL" id="JASCZI010000147">
    <property type="protein sequence ID" value="MED6109377.1"/>
    <property type="molecule type" value="Genomic_DNA"/>
</dbReference>
<evidence type="ECO:0000256" key="1">
    <source>
        <dbReference type="SAM" id="MobiDB-lite"/>
    </source>
</evidence>
<evidence type="ECO:0000313" key="2">
    <source>
        <dbReference type="EMBL" id="MED6109377.1"/>
    </source>
</evidence>
<keyword evidence="3" id="KW-1185">Reference proteome</keyword>
<proteinExistence type="predicted"/>
<accession>A0ABU6QCV3</accession>
<organism evidence="2 3">
    <name type="scientific">Stylosanthes scabra</name>
    <dbReference type="NCBI Taxonomy" id="79078"/>
    <lineage>
        <taxon>Eukaryota</taxon>
        <taxon>Viridiplantae</taxon>
        <taxon>Streptophyta</taxon>
        <taxon>Embryophyta</taxon>
        <taxon>Tracheophyta</taxon>
        <taxon>Spermatophyta</taxon>
        <taxon>Magnoliopsida</taxon>
        <taxon>eudicotyledons</taxon>
        <taxon>Gunneridae</taxon>
        <taxon>Pentapetalae</taxon>
        <taxon>rosids</taxon>
        <taxon>fabids</taxon>
        <taxon>Fabales</taxon>
        <taxon>Fabaceae</taxon>
        <taxon>Papilionoideae</taxon>
        <taxon>50 kb inversion clade</taxon>
        <taxon>dalbergioids sensu lato</taxon>
        <taxon>Dalbergieae</taxon>
        <taxon>Pterocarpus clade</taxon>
        <taxon>Stylosanthes</taxon>
    </lineage>
</organism>
<sequence>MWHSNRRRCARCRKLGCYSCGIRTVRPYKAWGWTDYATLHTLSVRVSSPRALGYLCDMSSKMSGRGRGNRRGVAASPASDGEQPDLSNDFAEISATLRESATAMRETNAARERERESHANGDGSTAGNRVVTLTEFMRLRPSQFSGTTNPSKADDWFDEMERALRAQQVPEG</sequence>
<dbReference type="Proteomes" id="UP001341840">
    <property type="component" value="Unassembled WGS sequence"/>
</dbReference>
<protein>
    <submittedName>
        <fullName evidence="2">Uncharacterized protein</fullName>
    </submittedName>
</protein>
<reference evidence="2 3" key="1">
    <citation type="journal article" date="2023" name="Plants (Basel)">
        <title>Bridging the Gap: Combining Genomics and Transcriptomics Approaches to Understand Stylosanthes scabra, an Orphan Legume from the Brazilian Caatinga.</title>
        <authorList>
            <person name="Ferreira-Neto J.R.C."/>
            <person name="da Silva M.D."/>
            <person name="Binneck E."/>
            <person name="de Melo N.F."/>
            <person name="da Silva R.H."/>
            <person name="de Melo A.L.T.M."/>
            <person name="Pandolfi V."/>
            <person name="Bustamante F.O."/>
            <person name="Brasileiro-Vidal A.C."/>
            <person name="Benko-Iseppon A.M."/>
        </authorList>
    </citation>
    <scope>NUCLEOTIDE SEQUENCE [LARGE SCALE GENOMIC DNA]</scope>
    <source>
        <tissue evidence="2">Leaves</tissue>
    </source>
</reference>